<sequence length="550" mass="63416">MDKGIRNTKFVIIDGNHRYRGILKAKKLSGLKVHCQVPCLVYLQLLKEEALTIGCRGNKLSENVLVMTDYDKVKLFKAQFPSLTSDSVTRSVTEKDLITIYDIFDIQTRKEKLAFQPITNITKLSGRCWEIVKKKFDGNKDLKASTFNCLTGLVEETAFRGLEVLKDTNDVSKMKHFCKEKKISDKTTLNFEISDDVMKVSFGQKTLIGSMVRLKVNKEEHLMSSTDFKMFLEDSELMEKANHQTEKNSKRTSTEKMKKKTRGNDKEEIDIGSQGLKEKQKKTTIEKNQEEIKDDGKELKSLVEKAKEIRKEIKEYMVNYKPCKSLPKVGDSILEEYVDTTKGISEEDRDDLTAYLCTFEELNFTVLDIPSMVHDTISFIIHHSDRKDINETVMPARKQEKRTIKKKIIYDPDDYQSPKKKTTQSSGGLGAMNMNYQQCSPTKEIKEKDFKLCEYPQNLETGQWVLVRPNKSEDEENIPWVGEVTKVTSTHIYFDWCEGDFGQDWQSGTLIPKSDKTTTDNILASFEWDYVNLKKMPDGLQTQLKLIWDS</sequence>
<accession>A0A8B6H152</accession>
<proteinExistence type="predicted"/>
<dbReference type="Proteomes" id="UP000596742">
    <property type="component" value="Unassembled WGS sequence"/>
</dbReference>
<gene>
    <name evidence="2" type="ORF">MGAL_10B051125</name>
</gene>
<evidence type="ECO:0000313" key="2">
    <source>
        <dbReference type="EMBL" id="VDI71914.1"/>
    </source>
</evidence>
<evidence type="ECO:0000256" key="1">
    <source>
        <dbReference type="SAM" id="MobiDB-lite"/>
    </source>
</evidence>
<name>A0A8B6H152_MYTGA</name>
<evidence type="ECO:0000313" key="3">
    <source>
        <dbReference type="Proteomes" id="UP000596742"/>
    </source>
</evidence>
<dbReference type="EMBL" id="UYJE01009275">
    <property type="protein sequence ID" value="VDI71914.1"/>
    <property type="molecule type" value="Genomic_DNA"/>
</dbReference>
<dbReference type="AlphaFoldDB" id="A0A8B6H152"/>
<organism evidence="2 3">
    <name type="scientific">Mytilus galloprovincialis</name>
    <name type="common">Mediterranean mussel</name>
    <dbReference type="NCBI Taxonomy" id="29158"/>
    <lineage>
        <taxon>Eukaryota</taxon>
        <taxon>Metazoa</taxon>
        <taxon>Spiralia</taxon>
        <taxon>Lophotrochozoa</taxon>
        <taxon>Mollusca</taxon>
        <taxon>Bivalvia</taxon>
        <taxon>Autobranchia</taxon>
        <taxon>Pteriomorphia</taxon>
        <taxon>Mytilida</taxon>
        <taxon>Mytiloidea</taxon>
        <taxon>Mytilidae</taxon>
        <taxon>Mytilinae</taxon>
        <taxon>Mytilus</taxon>
    </lineage>
</organism>
<dbReference type="OrthoDB" id="10340780at2759"/>
<protein>
    <submittedName>
        <fullName evidence="2">Uncharacterized protein</fullName>
    </submittedName>
</protein>
<comment type="caution">
    <text evidence="2">The sequence shown here is derived from an EMBL/GenBank/DDBJ whole genome shotgun (WGS) entry which is preliminary data.</text>
</comment>
<reference evidence="2" key="1">
    <citation type="submission" date="2018-11" db="EMBL/GenBank/DDBJ databases">
        <authorList>
            <person name="Alioto T."/>
            <person name="Alioto T."/>
        </authorList>
    </citation>
    <scope>NUCLEOTIDE SEQUENCE</scope>
</reference>
<feature type="compositionally biased region" description="Basic and acidic residues" evidence="1">
    <location>
        <begin position="276"/>
        <end position="287"/>
    </location>
</feature>
<feature type="region of interest" description="Disordered" evidence="1">
    <location>
        <begin position="240"/>
        <end position="287"/>
    </location>
</feature>
<keyword evidence="3" id="KW-1185">Reference proteome</keyword>
<feature type="compositionally biased region" description="Basic and acidic residues" evidence="1">
    <location>
        <begin position="240"/>
        <end position="266"/>
    </location>
</feature>